<keyword evidence="2" id="KW-1185">Reference proteome</keyword>
<name>A0ACB9CYX8_CICIN</name>
<reference evidence="2" key="1">
    <citation type="journal article" date="2022" name="Mol. Ecol. Resour.">
        <title>The genomes of chicory, endive, great burdock and yacon provide insights into Asteraceae palaeo-polyploidization history and plant inulin production.</title>
        <authorList>
            <person name="Fan W."/>
            <person name="Wang S."/>
            <person name="Wang H."/>
            <person name="Wang A."/>
            <person name="Jiang F."/>
            <person name="Liu H."/>
            <person name="Zhao H."/>
            <person name="Xu D."/>
            <person name="Zhang Y."/>
        </authorList>
    </citation>
    <scope>NUCLEOTIDE SEQUENCE [LARGE SCALE GENOMIC DNA]</scope>
    <source>
        <strain evidence="2">cv. Punajuju</strain>
    </source>
</reference>
<reference evidence="1 2" key="2">
    <citation type="journal article" date="2022" name="Mol. Ecol. Resour.">
        <title>The genomes of chicory, endive, great burdock and yacon provide insights into Asteraceae paleo-polyploidization history and plant inulin production.</title>
        <authorList>
            <person name="Fan W."/>
            <person name="Wang S."/>
            <person name="Wang H."/>
            <person name="Wang A."/>
            <person name="Jiang F."/>
            <person name="Liu H."/>
            <person name="Zhao H."/>
            <person name="Xu D."/>
            <person name="Zhang Y."/>
        </authorList>
    </citation>
    <scope>NUCLEOTIDE SEQUENCE [LARGE SCALE GENOMIC DNA]</scope>
    <source>
        <strain evidence="2">cv. Punajuju</strain>
        <tissue evidence="1">Leaves</tissue>
    </source>
</reference>
<organism evidence="1 2">
    <name type="scientific">Cichorium intybus</name>
    <name type="common">Chicory</name>
    <dbReference type="NCBI Taxonomy" id="13427"/>
    <lineage>
        <taxon>Eukaryota</taxon>
        <taxon>Viridiplantae</taxon>
        <taxon>Streptophyta</taxon>
        <taxon>Embryophyta</taxon>
        <taxon>Tracheophyta</taxon>
        <taxon>Spermatophyta</taxon>
        <taxon>Magnoliopsida</taxon>
        <taxon>eudicotyledons</taxon>
        <taxon>Gunneridae</taxon>
        <taxon>Pentapetalae</taxon>
        <taxon>asterids</taxon>
        <taxon>campanulids</taxon>
        <taxon>Asterales</taxon>
        <taxon>Asteraceae</taxon>
        <taxon>Cichorioideae</taxon>
        <taxon>Cichorieae</taxon>
        <taxon>Cichoriinae</taxon>
        <taxon>Cichorium</taxon>
    </lineage>
</organism>
<evidence type="ECO:0000313" key="1">
    <source>
        <dbReference type="EMBL" id="KAI3739287.1"/>
    </source>
</evidence>
<evidence type="ECO:0000313" key="2">
    <source>
        <dbReference type="Proteomes" id="UP001055811"/>
    </source>
</evidence>
<gene>
    <name evidence="1" type="ORF">L2E82_29690</name>
</gene>
<dbReference type="EMBL" id="CM042013">
    <property type="protein sequence ID" value="KAI3739287.1"/>
    <property type="molecule type" value="Genomic_DNA"/>
</dbReference>
<protein>
    <submittedName>
        <fullName evidence="1">Uncharacterized protein</fullName>
    </submittedName>
</protein>
<accession>A0ACB9CYX8</accession>
<dbReference type="Proteomes" id="UP001055811">
    <property type="component" value="Linkage Group LG05"/>
</dbReference>
<proteinExistence type="predicted"/>
<comment type="caution">
    <text evidence="1">The sequence shown here is derived from an EMBL/GenBank/DDBJ whole genome shotgun (WGS) entry which is preliminary data.</text>
</comment>
<sequence>MDDAMESEDDPPSIEGTKVDHPMTHASLISPLSKQSPNVTGLLSHSLDDEDVFVVQAVFKNLVQAFFKNFSSSIPTVMAIHNTETRKIWFKHSSRFLVQTFFKSILQEF</sequence>